<dbReference type="Pfam" id="PF20250">
    <property type="entry name" value="FapA_N"/>
    <property type="match status" value="1"/>
</dbReference>
<feature type="coiled-coil region" evidence="1">
    <location>
        <begin position="382"/>
        <end position="416"/>
    </location>
</feature>
<dbReference type="Pfam" id="PF03961">
    <property type="entry name" value="FapA"/>
    <property type="match status" value="1"/>
</dbReference>
<evidence type="ECO:0000259" key="2">
    <source>
        <dbReference type="Pfam" id="PF20250"/>
    </source>
</evidence>
<protein>
    <submittedName>
        <fullName evidence="3">DUF342 domain-containing protein</fullName>
    </submittedName>
</protein>
<keyword evidence="4" id="KW-1185">Reference proteome</keyword>
<dbReference type="InterPro" id="IPR046866">
    <property type="entry name" value="FapA_N"/>
</dbReference>
<dbReference type="InterPro" id="IPR036145">
    <property type="entry name" value="MinC_C_sf"/>
</dbReference>
<dbReference type="SUPFAM" id="SSF63848">
    <property type="entry name" value="Cell-division inhibitor MinC, C-terminal domain"/>
    <property type="match status" value="1"/>
</dbReference>
<dbReference type="AlphaFoldDB" id="A0A6G1X347"/>
<dbReference type="RefSeq" id="WP_153727331.1">
    <property type="nucleotide sequence ID" value="NZ_WJNH01000002.1"/>
</dbReference>
<sequence>MTKVHSLTDLFEMNITSDRMEVYLSRKTEQNTSSCTSNEIIRFLNQSNITYGIIEHNIDSLLASTNDINKPYLVARGLPSIDGKDGWLTFEVNLHPQLTVEEREGLDFRDVMKIPIVESGDTLVTIYPPTEGEEGIDVFGRNVAPYQGKSAKLKLGKNTAFLDDHTVISTTDGQVSLFEEEIMVLPTYEVRETIDMKVGNVDFNGSIVVHGDVPTGFSLKAKGDITITGLVEGATIQAGGSVFIGAGISAMHKGKFVAGLDVHVKYINQGIIETGRDLFVEESILHSDCMARDHIFCQKGNIIGGNVSAGISVYAKDVGNRLNTKTSVFLGENKKSVLKKYMLEEKLKTLSSSMQKLKLLGDKLHEVENKRGKLTSQEASMLRKQKNSIQRVITEYKEAQCEYQSFQEKVADLSLSQLTVNGIIYPNTEVVCGRYQRHILNQHQHVKVTYHNHEIVVSSLY</sequence>
<accession>A0A6G1X347</accession>
<dbReference type="GO" id="GO:0000902">
    <property type="term" value="P:cell morphogenesis"/>
    <property type="evidence" value="ECO:0007669"/>
    <property type="project" value="InterPro"/>
</dbReference>
<dbReference type="PANTHER" id="PTHR38032:SF1">
    <property type="entry name" value="RNA-BINDING PROTEIN KHPB N-TERMINAL DOMAIN-CONTAINING PROTEIN"/>
    <property type="match status" value="1"/>
</dbReference>
<feature type="domain" description="Flagellar Assembly Protein A N-terminal region" evidence="2">
    <location>
        <begin position="12"/>
        <end position="177"/>
    </location>
</feature>
<organism evidence="3 4">
    <name type="scientific">Salinibacillus xinjiangensis</name>
    <dbReference type="NCBI Taxonomy" id="1229268"/>
    <lineage>
        <taxon>Bacteria</taxon>
        <taxon>Bacillati</taxon>
        <taxon>Bacillota</taxon>
        <taxon>Bacilli</taxon>
        <taxon>Bacillales</taxon>
        <taxon>Bacillaceae</taxon>
        <taxon>Salinibacillus</taxon>
    </lineage>
</organism>
<dbReference type="InterPro" id="IPR046865">
    <property type="entry name" value="FapA_b_solenoid"/>
</dbReference>
<evidence type="ECO:0000313" key="4">
    <source>
        <dbReference type="Proteomes" id="UP000480185"/>
    </source>
</evidence>
<dbReference type="PANTHER" id="PTHR38032">
    <property type="entry name" value="POLYMERASE-RELATED"/>
    <property type="match status" value="1"/>
</dbReference>
<dbReference type="InterPro" id="IPR005646">
    <property type="entry name" value="FapA"/>
</dbReference>
<keyword evidence="1" id="KW-0175">Coiled coil</keyword>
<evidence type="ECO:0000313" key="3">
    <source>
        <dbReference type="EMBL" id="MRG85374.1"/>
    </source>
</evidence>
<dbReference type="EMBL" id="WJNH01000002">
    <property type="protein sequence ID" value="MRG85374.1"/>
    <property type="molecule type" value="Genomic_DNA"/>
</dbReference>
<proteinExistence type="predicted"/>
<evidence type="ECO:0000256" key="1">
    <source>
        <dbReference type="SAM" id="Coils"/>
    </source>
</evidence>
<dbReference type="OrthoDB" id="9816426at2"/>
<reference evidence="3 4" key="1">
    <citation type="submission" date="2019-11" db="EMBL/GenBank/DDBJ databases">
        <authorList>
            <person name="Li J."/>
        </authorList>
    </citation>
    <scope>NUCLEOTIDE SEQUENCE [LARGE SCALE GENOMIC DNA]</scope>
    <source>
        <strain evidence="3 4">J4</strain>
    </source>
</reference>
<name>A0A6G1X347_9BACI</name>
<dbReference type="Proteomes" id="UP000480185">
    <property type="component" value="Unassembled WGS sequence"/>
</dbReference>
<comment type="caution">
    <text evidence="3">The sequence shown here is derived from an EMBL/GenBank/DDBJ whole genome shotgun (WGS) entry which is preliminary data.</text>
</comment>
<gene>
    <name evidence="3" type="ORF">GH754_03415</name>
</gene>